<evidence type="ECO:0000256" key="1">
    <source>
        <dbReference type="SAM" id="SignalP"/>
    </source>
</evidence>
<dbReference type="InterPro" id="IPR019847">
    <property type="entry name" value="Gliding_motility_assoc_GldN"/>
</dbReference>
<gene>
    <name evidence="2" type="ORF">SAMN02927937_01428</name>
</gene>
<dbReference type="Pfam" id="PF19841">
    <property type="entry name" value="GldN"/>
    <property type="match status" value="1"/>
</dbReference>
<accession>A0A1H6KSH0</accession>
<sequence>MKNFKKLCFAVIALTVSNISIAQNNILNAMSPDEIGDESIERIYAKADGPIPYEYVNPRDVIFEKMVWEVLPLDQKQNLVYYFPLEETNNRKPFFNILKEAIMGGKITKVYDDEDFKYPLNVSRLEEKFYRIDTLAEGIDQYILEGTIDEQYIDRIELRPTDVKEYRIKGMWYLDRNAGELKYRLLAIAPIVTDIYSKGKDFEQAVPMFWIFFPDARETLYNADAYNEKNPAMSTNYDYLLNARRFAATIYKADNIYGDREISDYVRENAMMQLLEAERIKESIRNLEDDLWNY</sequence>
<feature type="chain" id="PRO_5011645371" evidence="1">
    <location>
        <begin position="23"/>
        <end position="294"/>
    </location>
</feature>
<dbReference type="EMBL" id="FNXE01000017">
    <property type="protein sequence ID" value="SEH78788.1"/>
    <property type="molecule type" value="Genomic_DNA"/>
</dbReference>
<dbReference type="STRING" id="1159016.SAMN02927937_01428"/>
<proteinExistence type="predicted"/>
<organism evidence="2 3">
    <name type="scientific">Paenimyroides marinum</name>
    <dbReference type="NCBI Taxonomy" id="1159016"/>
    <lineage>
        <taxon>Bacteria</taxon>
        <taxon>Pseudomonadati</taxon>
        <taxon>Bacteroidota</taxon>
        <taxon>Flavobacteriia</taxon>
        <taxon>Flavobacteriales</taxon>
        <taxon>Flavobacteriaceae</taxon>
        <taxon>Paenimyroides</taxon>
    </lineage>
</organism>
<dbReference type="RefSeq" id="WP_091098134.1">
    <property type="nucleotide sequence ID" value="NZ_FNXE01000017.1"/>
</dbReference>
<dbReference type="OrthoDB" id="1141916at2"/>
<dbReference type="NCBIfam" id="TIGR03523">
    <property type="entry name" value="GldN"/>
    <property type="match status" value="1"/>
</dbReference>
<reference evidence="2 3" key="1">
    <citation type="submission" date="2016-10" db="EMBL/GenBank/DDBJ databases">
        <authorList>
            <person name="de Groot N.N."/>
        </authorList>
    </citation>
    <scope>NUCLEOTIDE SEQUENCE [LARGE SCALE GENOMIC DNA]</scope>
    <source>
        <strain evidence="2 3">CGMCC 1.10825</strain>
    </source>
</reference>
<evidence type="ECO:0000313" key="3">
    <source>
        <dbReference type="Proteomes" id="UP000199634"/>
    </source>
</evidence>
<evidence type="ECO:0000313" key="2">
    <source>
        <dbReference type="EMBL" id="SEH78788.1"/>
    </source>
</evidence>
<feature type="signal peptide" evidence="1">
    <location>
        <begin position="1"/>
        <end position="22"/>
    </location>
</feature>
<dbReference type="Proteomes" id="UP000199634">
    <property type="component" value="Unassembled WGS sequence"/>
</dbReference>
<dbReference type="AlphaFoldDB" id="A0A1H6KSH0"/>
<protein>
    <submittedName>
        <fullName evidence="2">Gliding motility associated protien GldN</fullName>
    </submittedName>
</protein>
<name>A0A1H6KSH0_9FLAO</name>
<keyword evidence="3" id="KW-1185">Reference proteome</keyword>
<keyword evidence="1" id="KW-0732">Signal</keyword>